<comment type="caution">
    <text evidence="2">The sequence shown here is derived from an EMBL/GenBank/DDBJ whole genome shotgun (WGS) entry which is preliminary data.</text>
</comment>
<feature type="transmembrane region" description="Helical" evidence="1">
    <location>
        <begin position="337"/>
        <end position="356"/>
    </location>
</feature>
<dbReference type="Pfam" id="PF13347">
    <property type="entry name" value="MFS_2"/>
    <property type="match status" value="1"/>
</dbReference>
<feature type="transmembrane region" description="Helical" evidence="1">
    <location>
        <begin position="38"/>
        <end position="59"/>
    </location>
</feature>
<protein>
    <submittedName>
        <fullName evidence="2">MFS transporter</fullName>
    </submittedName>
</protein>
<dbReference type="InterPro" id="IPR039672">
    <property type="entry name" value="MFS_2"/>
</dbReference>
<proteinExistence type="predicted"/>
<dbReference type="Proteomes" id="UP000823912">
    <property type="component" value="Unassembled WGS sequence"/>
</dbReference>
<keyword evidence="1" id="KW-0812">Transmembrane</keyword>
<dbReference type="PANTHER" id="PTHR11328">
    <property type="entry name" value="MAJOR FACILITATOR SUPERFAMILY DOMAIN-CONTAINING PROTEIN"/>
    <property type="match status" value="1"/>
</dbReference>
<name>A0A9D1EAK8_9FIRM</name>
<dbReference type="SUPFAM" id="SSF103473">
    <property type="entry name" value="MFS general substrate transporter"/>
    <property type="match status" value="1"/>
</dbReference>
<dbReference type="EMBL" id="DVHM01000147">
    <property type="protein sequence ID" value="HIR71407.1"/>
    <property type="molecule type" value="Genomic_DNA"/>
</dbReference>
<reference evidence="2" key="2">
    <citation type="journal article" date="2021" name="PeerJ">
        <title>Extensive microbial diversity within the chicken gut microbiome revealed by metagenomics and culture.</title>
        <authorList>
            <person name="Gilroy R."/>
            <person name="Ravi A."/>
            <person name="Getino M."/>
            <person name="Pursley I."/>
            <person name="Horton D.L."/>
            <person name="Alikhan N.F."/>
            <person name="Baker D."/>
            <person name="Gharbi K."/>
            <person name="Hall N."/>
            <person name="Watson M."/>
            <person name="Adriaenssens E.M."/>
            <person name="Foster-Nyarko E."/>
            <person name="Jarju S."/>
            <person name="Secka A."/>
            <person name="Antonio M."/>
            <person name="Oren A."/>
            <person name="Chaudhuri R.R."/>
            <person name="La Ragione R."/>
            <person name="Hildebrand F."/>
            <person name="Pallen M.J."/>
        </authorList>
    </citation>
    <scope>NUCLEOTIDE SEQUENCE</scope>
    <source>
        <strain evidence="2">ChiSjej5B23-6657</strain>
    </source>
</reference>
<feature type="transmembrane region" description="Helical" evidence="1">
    <location>
        <begin position="98"/>
        <end position="120"/>
    </location>
</feature>
<dbReference type="AlphaFoldDB" id="A0A9D1EAK8"/>
<dbReference type="InterPro" id="IPR036259">
    <property type="entry name" value="MFS_trans_sf"/>
</dbReference>
<organism evidence="2 3">
    <name type="scientific">Candidatus Pullilachnospira gallistercoris</name>
    <dbReference type="NCBI Taxonomy" id="2840911"/>
    <lineage>
        <taxon>Bacteria</taxon>
        <taxon>Bacillati</taxon>
        <taxon>Bacillota</taxon>
        <taxon>Clostridia</taxon>
        <taxon>Lachnospirales</taxon>
        <taxon>Lachnospiraceae</taxon>
        <taxon>Lachnospiraceae incertae sedis</taxon>
        <taxon>Candidatus Pullilachnospira</taxon>
    </lineage>
</organism>
<feature type="transmembrane region" description="Helical" evidence="1">
    <location>
        <begin position="442"/>
        <end position="461"/>
    </location>
</feature>
<evidence type="ECO:0000313" key="2">
    <source>
        <dbReference type="EMBL" id="HIR71407.1"/>
    </source>
</evidence>
<feature type="transmembrane region" description="Helical" evidence="1">
    <location>
        <begin position="161"/>
        <end position="186"/>
    </location>
</feature>
<dbReference type="GO" id="GO:0015293">
    <property type="term" value="F:symporter activity"/>
    <property type="evidence" value="ECO:0007669"/>
    <property type="project" value="InterPro"/>
</dbReference>
<sequence>MSKRKRKEGWIVPAHEKVAMVFGAGSTQAMNTFVQSFLSVYILMVGISPAVAAGVLLVLKGWDAINDMLFGFLVDKYRFKPGKNPFTRWLFSGRYMPWFRVMFMIIPIGTIILFTINTGAPMWLRVAQYCLGYFLFDFGMTCTGAYGLLPLSITDNFDERNFVLSWTGLGQGFGSLPVVFLGTVMIAGSTGYAGAAVVFSILGIILALIPAIFVKERNVMNVTPEQQEKYTVKEMLKVLGKMPELVMLLVGTLLWGIFYTGGYGLFVAYYIFDDANLSIILTLMGVIPTIVMVPFLPMIFKRVDKIVVARFACALFAICGILICVLGSDFLKNNLGVLYLLTAVQTLGYTMTMFACSQLPPDLAEVARYRTGQDVGGIVTASYNFITKLVNSLVSSVTLLILGAYGFQSVEANSFDELAALNAQGIGLQTDRALEGLWNVSYLFPLIGFAAAAIVFFFVRIDRRKIRIYMRVNSGHLTREEGEKELAELKNKKKEK</sequence>
<dbReference type="PANTHER" id="PTHR11328:SF24">
    <property type="entry name" value="MAJOR FACILITATOR SUPERFAMILY (MFS) PROFILE DOMAIN-CONTAINING PROTEIN"/>
    <property type="match status" value="1"/>
</dbReference>
<feature type="transmembrane region" description="Helical" evidence="1">
    <location>
        <begin position="126"/>
        <end position="149"/>
    </location>
</feature>
<feature type="transmembrane region" description="Helical" evidence="1">
    <location>
        <begin position="278"/>
        <end position="300"/>
    </location>
</feature>
<feature type="transmembrane region" description="Helical" evidence="1">
    <location>
        <begin position="307"/>
        <end position="331"/>
    </location>
</feature>
<evidence type="ECO:0000256" key="1">
    <source>
        <dbReference type="SAM" id="Phobius"/>
    </source>
</evidence>
<dbReference type="GO" id="GO:0005886">
    <property type="term" value="C:plasma membrane"/>
    <property type="evidence" value="ECO:0007669"/>
    <property type="project" value="TreeGrafter"/>
</dbReference>
<reference evidence="2" key="1">
    <citation type="submission" date="2020-10" db="EMBL/GenBank/DDBJ databases">
        <authorList>
            <person name="Gilroy R."/>
        </authorList>
    </citation>
    <scope>NUCLEOTIDE SEQUENCE</scope>
    <source>
        <strain evidence="2">ChiSjej5B23-6657</strain>
    </source>
</reference>
<feature type="transmembrane region" description="Helical" evidence="1">
    <location>
        <begin position="192"/>
        <end position="214"/>
    </location>
</feature>
<gene>
    <name evidence="2" type="ORF">IAA55_09010</name>
</gene>
<feature type="transmembrane region" description="Helical" evidence="1">
    <location>
        <begin position="245"/>
        <end position="272"/>
    </location>
</feature>
<evidence type="ECO:0000313" key="3">
    <source>
        <dbReference type="Proteomes" id="UP000823912"/>
    </source>
</evidence>
<keyword evidence="1" id="KW-1133">Transmembrane helix</keyword>
<keyword evidence="1" id="KW-0472">Membrane</keyword>
<accession>A0A9D1EAK8</accession>
<dbReference type="GO" id="GO:0008643">
    <property type="term" value="P:carbohydrate transport"/>
    <property type="evidence" value="ECO:0007669"/>
    <property type="project" value="InterPro"/>
</dbReference>